<keyword evidence="2" id="KW-0472">Membrane</keyword>
<dbReference type="Proteomes" id="UP001498771">
    <property type="component" value="Unassembled WGS sequence"/>
</dbReference>
<dbReference type="EMBL" id="JBBJBU010000006">
    <property type="protein sequence ID" value="KAK7205091.1"/>
    <property type="molecule type" value="Genomic_DNA"/>
</dbReference>
<feature type="compositionally biased region" description="Acidic residues" evidence="1">
    <location>
        <begin position="52"/>
        <end position="61"/>
    </location>
</feature>
<name>A0ABR1F5I5_9ASCO</name>
<protein>
    <recommendedName>
        <fullName evidence="5">PiggyBac transposable element-derived protein domain-containing protein</fullName>
    </recommendedName>
</protein>
<accession>A0ABR1F5I5</accession>
<gene>
    <name evidence="3" type="ORF">BZA70DRAFT_267627</name>
</gene>
<evidence type="ECO:0000256" key="1">
    <source>
        <dbReference type="SAM" id="MobiDB-lite"/>
    </source>
</evidence>
<keyword evidence="4" id="KW-1185">Reference proteome</keyword>
<comment type="caution">
    <text evidence="3">The sequence shown here is derived from an EMBL/GenBank/DDBJ whole genome shotgun (WGS) entry which is preliminary data.</text>
</comment>
<feature type="compositionally biased region" description="Basic and acidic residues" evidence="1">
    <location>
        <begin position="33"/>
        <end position="43"/>
    </location>
</feature>
<evidence type="ECO:0000256" key="2">
    <source>
        <dbReference type="SAM" id="Phobius"/>
    </source>
</evidence>
<reference evidence="3 4" key="1">
    <citation type="submission" date="2024-03" db="EMBL/GenBank/DDBJ databases">
        <title>Genome-scale model development and genomic sequencing of the oleaginous clade Lipomyces.</title>
        <authorList>
            <consortium name="Lawrence Berkeley National Laboratory"/>
            <person name="Czajka J.J."/>
            <person name="Han Y."/>
            <person name="Kim J."/>
            <person name="Mondo S.J."/>
            <person name="Hofstad B.A."/>
            <person name="Robles A."/>
            <person name="Haridas S."/>
            <person name="Riley R."/>
            <person name="LaButti K."/>
            <person name="Pangilinan J."/>
            <person name="Andreopoulos W."/>
            <person name="Lipzen A."/>
            <person name="Yan J."/>
            <person name="Wang M."/>
            <person name="Ng V."/>
            <person name="Grigoriev I.V."/>
            <person name="Spatafora J.W."/>
            <person name="Magnuson J.K."/>
            <person name="Baker S.E."/>
            <person name="Pomraning K.R."/>
        </authorList>
    </citation>
    <scope>NUCLEOTIDE SEQUENCE [LARGE SCALE GENOMIC DNA]</scope>
    <source>
        <strain evidence="3 4">Phaff 52-87</strain>
    </source>
</reference>
<evidence type="ECO:0000313" key="4">
    <source>
        <dbReference type="Proteomes" id="UP001498771"/>
    </source>
</evidence>
<evidence type="ECO:0000313" key="3">
    <source>
        <dbReference type="EMBL" id="KAK7205091.1"/>
    </source>
</evidence>
<evidence type="ECO:0008006" key="5">
    <source>
        <dbReference type="Google" id="ProtNLM"/>
    </source>
</evidence>
<sequence>MRLDNSRTTQSDLDAAAASLAAMSFVELHESDYSDIDARRDPTADLSSDSQPDSESEDDIITSEQFESALDSDSDSDLASQPDSDSGSSSASDDIPMAYNPEALHESFKSLTLINQIRHSRKFKMKLDRSQAAILYAFALFFCLNGPVGFNTEVYLRFSVDLPDSTINVRGMYSIRQVFGRKLTHLMFSEYVVAVKRALPQNIS</sequence>
<keyword evidence="2" id="KW-0812">Transmembrane</keyword>
<proteinExistence type="predicted"/>
<organism evidence="3 4">
    <name type="scientific">Myxozyma melibiosi</name>
    <dbReference type="NCBI Taxonomy" id="54550"/>
    <lineage>
        <taxon>Eukaryota</taxon>
        <taxon>Fungi</taxon>
        <taxon>Dikarya</taxon>
        <taxon>Ascomycota</taxon>
        <taxon>Saccharomycotina</taxon>
        <taxon>Lipomycetes</taxon>
        <taxon>Lipomycetales</taxon>
        <taxon>Lipomycetaceae</taxon>
        <taxon>Myxozyma</taxon>
    </lineage>
</organism>
<feature type="compositionally biased region" description="Low complexity" evidence="1">
    <location>
        <begin position="77"/>
        <end position="94"/>
    </location>
</feature>
<feature type="region of interest" description="Disordered" evidence="1">
    <location>
        <begin position="33"/>
        <end position="96"/>
    </location>
</feature>
<feature type="transmembrane region" description="Helical" evidence="2">
    <location>
        <begin position="132"/>
        <end position="150"/>
    </location>
</feature>
<keyword evidence="2" id="KW-1133">Transmembrane helix</keyword>
<dbReference type="RefSeq" id="XP_064768124.1">
    <property type="nucleotide sequence ID" value="XM_064911118.1"/>
</dbReference>
<dbReference type="GeneID" id="90036630"/>